<protein>
    <recommendedName>
        <fullName evidence="6">OmpR/PhoB-type domain-containing protein</fullName>
    </recommendedName>
</protein>
<evidence type="ECO:0000259" key="6">
    <source>
        <dbReference type="PROSITE" id="PS51755"/>
    </source>
</evidence>
<evidence type="ECO:0000256" key="1">
    <source>
        <dbReference type="ARBA" id="ARBA00005820"/>
    </source>
</evidence>
<dbReference type="SUPFAM" id="SSF48452">
    <property type="entry name" value="TPR-like"/>
    <property type="match status" value="1"/>
</dbReference>
<dbReference type="CDD" id="cd15831">
    <property type="entry name" value="BTAD"/>
    <property type="match status" value="1"/>
</dbReference>
<dbReference type="SMART" id="SM01043">
    <property type="entry name" value="BTAD"/>
    <property type="match status" value="1"/>
</dbReference>
<evidence type="ECO:0000313" key="7">
    <source>
        <dbReference type="EMBL" id="GAA2064413.1"/>
    </source>
</evidence>
<dbReference type="InterPro" id="IPR016032">
    <property type="entry name" value="Sig_transdc_resp-reg_C-effctor"/>
</dbReference>
<dbReference type="InterPro" id="IPR011990">
    <property type="entry name" value="TPR-like_helical_dom_sf"/>
</dbReference>
<dbReference type="Pfam" id="PF00486">
    <property type="entry name" value="Trans_reg_C"/>
    <property type="match status" value="1"/>
</dbReference>
<organism evidence="7 8">
    <name type="scientific">Catenulispora yoronensis</name>
    <dbReference type="NCBI Taxonomy" id="450799"/>
    <lineage>
        <taxon>Bacteria</taxon>
        <taxon>Bacillati</taxon>
        <taxon>Actinomycetota</taxon>
        <taxon>Actinomycetes</taxon>
        <taxon>Catenulisporales</taxon>
        <taxon>Catenulisporaceae</taxon>
        <taxon>Catenulispora</taxon>
    </lineage>
</organism>
<dbReference type="PANTHER" id="PTHR35807">
    <property type="entry name" value="TRANSCRIPTIONAL REGULATOR REDD-RELATED"/>
    <property type="match status" value="1"/>
</dbReference>
<comment type="similarity">
    <text evidence="1">Belongs to the AfsR/DnrI/RedD regulatory family.</text>
</comment>
<dbReference type="InterPro" id="IPR005158">
    <property type="entry name" value="BTAD"/>
</dbReference>
<dbReference type="Pfam" id="PF03704">
    <property type="entry name" value="BTAD"/>
    <property type="match status" value="1"/>
</dbReference>
<evidence type="ECO:0000256" key="2">
    <source>
        <dbReference type="ARBA" id="ARBA00023015"/>
    </source>
</evidence>
<dbReference type="PROSITE" id="PS51755">
    <property type="entry name" value="OMPR_PHOB"/>
    <property type="match status" value="1"/>
</dbReference>
<dbReference type="PANTHER" id="PTHR35807:SF1">
    <property type="entry name" value="TRANSCRIPTIONAL REGULATOR REDD"/>
    <property type="match status" value="1"/>
</dbReference>
<comment type="caution">
    <text evidence="7">The sequence shown here is derived from an EMBL/GenBank/DDBJ whole genome shotgun (WGS) entry which is preliminary data.</text>
</comment>
<proteinExistence type="inferred from homology"/>
<feature type="DNA-binding region" description="OmpR/PhoB-type" evidence="5">
    <location>
        <begin position="1"/>
        <end position="87"/>
    </location>
</feature>
<accession>A0ABP5H4I0</accession>
<evidence type="ECO:0000256" key="3">
    <source>
        <dbReference type="ARBA" id="ARBA00023125"/>
    </source>
</evidence>
<evidence type="ECO:0000256" key="4">
    <source>
        <dbReference type="ARBA" id="ARBA00023163"/>
    </source>
</evidence>
<keyword evidence="2" id="KW-0805">Transcription regulation</keyword>
<feature type="domain" description="OmpR/PhoB-type" evidence="6">
    <location>
        <begin position="1"/>
        <end position="87"/>
    </location>
</feature>
<dbReference type="SUPFAM" id="SSF46894">
    <property type="entry name" value="C-terminal effector domain of the bipartite response regulators"/>
    <property type="match status" value="1"/>
</dbReference>
<keyword evidence="3 5" id="KW-0238">DNA-binding</keyword>
<keyword evidence="4" id="KW-0804">Transcription</keyword>
<reference evidence="8" key="1">
    <citation type="journal article" date="2019" name="Int. J. Syst. Evol. Microbiol.">
        <title>The Global Catalogue of Microorganisms (GCM) 10K type strain sequencing project: providing services to taxonomists for standard genome sequencing and annotation.</title>
        <authorList>
            <consortium name="The Broad Institute Genomics Platform"/>
            <consortium name="The Broad Institute Genome Sequencing Center for Infectious Disease"/>
            <person name="Wu L."/>
            <person name="Ma J."/>
        </authorList>
    </citation>
    <scope>NUCLEOTIDE SEQUENCE [LARGE SCALE GENOMIC DNA]</scope>
    <source>
        <strain evidence="8">JCM 16014</strain>
    </source>
</reference>
<name>A0ABP5H4I0_9ACTN</name>
<dbReference type="InterPro" id="IPR051677">
    <property type="entry name" value="AfsR-DnrI-RedD_regulator"/>
</dbReference>
<dbReference type="Gene3D" id="1.25.40.10">
    <property type="entry name" value="Tetratricopeptide repeat domain"/>
    <property type="match status" value="1"/>
</dbReference>
<dbReference type="SMART" id="SM00862">
    <property type="entry name" value="Trans_reg_C"/>
    <property type="match status" value="1"/>
</dbReference>
<sequence length="259" mass="28559">MGDLELRQGRRWGTLGAAQRRTLLAVLLCGGGQATTTTRLIDELWENDPPASAEKMIQAYISRLRRSLDDEGGTTLITVKSGYRARAYRLLMAPDDLDATRFQRLAEQGRRLLRQRVFDGAVSSFGAALELWRGPAFADVPPTPAVVAESARLDEARLRAMEGYLEALVRSGRHGEALADLESLAAMHPLREQLSGWLMVALYREGRQADTLGVYRRLRALLADDLGIDPSPHLQRLHQRILQADPELLGDGVVIAGAV</sequence>
<evidence type="ECO:0000313" key="8">
    <source>
        <dbReference type="Proteomes" id="UP001500751"/>
    </source>
</evidence>
<evidence type="ECO:0000256" key="5">
    <source>
        <dbReference type="PROSITE-ProRule" id="PRU01091"/>
    </source>
</evidence>
<dbReference type="InterPro" id="IPR036388">
    <property type="entry name" value="WH-like_DNA-bd_sf"/>
</dbReference>
<dbReference type="Proteomes" id="UP001500751">
    <property type="component" value="Unassembled WGS sequence"/>
</dbReference>
<dbReference type="InterPro" id="IPR001867">
    <property type="entry name" value="OmpR/PhoB-type_DNA-bd"/>
</dbReference>
<gene>
    <name evidence="7" type="ORF">GCM10009839_89880</name>
</gene>
<dbReference type="EMBL" id="BAAAQN010000096">
    <property type="protein sequence ID" value="GAA2064413.1"/>
    <property type="molecule type" value="Genomic_DNA"/>
</dbReference>
<keyword evidence="8" id="KW-1185">Reference proteome</keyword>
<dbReference type="Gene3D" id="1.10.10.10">
    <property type="entry name" value="Winged helix-like DNA-binding domain superfamily/Winged helix DNA-binding domain"/>
    <property type="match status" value="1"/>
</dbReference>